<comment type="subcellular location">
    <subcellularLocation>
        <location evidence="1">Membrane</location>
    </subcellularLocation>
</comment>
<dbReference type="PANTHER" id="PTHR35371">
    <property type="entry name" value="INNER MEMBRANE PROTEIN"/>
    <property type="match status" value="1"/>
</dbReference>
<feature type="transmembrane region" description="Helical" evidence="5">
    <location>
        <begin position="110"/>
        <end position="130"/>
    </location>
</feature>
<accession>A0A2S9XRH5</accession>
<dbReference type="SUPFAM" id="SSF161084">
    <property type="entry name" value="MAPEG domain-like"/>
    <property type="match status" value="1"/>
</dbReference>
<reference evidence="6 7" key="1">
    <citation type="submission" date="2018-03" db="EMBL/GenBank/DDBJ databases">
        <title>Draft Genome Sequences of the Obligatory Marine Myxobacteria Enhygromyxa salina SWB005.</title>
        <authorList>
            <person name="Poehlein A."/>
            <person name="Moghaddam J.A."/>
            <person name="Harms H."/>
            <person name="Alanjari M."/>
            <person name="Koenig G.M."/>
            <person name="Daniel R."/>
            <person name="Schaeberle T.F."/>
        </authorList>
    </citation>
    <scope>NUCLEOTIDE SEQUENCE [LARGE SCALE GENOMIC DNA]</scope>
    <source>
        <strain evidence="6 7">SWB005</strain>
    </source>
</reference>
<protein>
    <submittedName>
        <fullName evidence="6">MAPEG family protein</fullName>
    </submittedName>
</protein>
<dbReference type="EMBL" id="PVNK01000170">
    <property type="protein sequence ID" value="PRP95464.1"/>
    <property type="molecule type" value="Genomic_DNA"/>
</dbReference>
<dbReference type="AlphaFoldDB" id="A0A2S9XRH5"/>
<keyword evidence="7" id="KW-1185">Reference proteome</keyword>
<evidence type="ECO:0000256" key="2">
    <source>
        <dbReference type="ARBA" id="ARBA00022692"/>
    </source>
</evidence>
<evidence type="ECO:0000313" key="6">
    <source>
        <dbReference type="EMBL" id="PRP95464.1"/>
    </source>
</evidence>
<proteinExistence type="predicted"/>
<keyword evidence="2 5" id="KW-0812">Transmembrane</keyword>
<dbReference type="Proteomes" id="UP000237968">
    <property type="component" value="Unassembled WGS sequence"/>
</dbReference>
<name>A0A2S9XRH5_9BACT</name>
<organism evidence="6 7">
    <name type="scientific">Enhygromyxa salina</name>
    <dbReference type="NCBI Taxonomy" id="215803"/>
    <lineage>
        <taxon>Bacteria</taxon>
        <taxon>Pseudomonadati</taxon>
        <taxon>Myxococcota</taxon>
        <taxon>Polyangia</taxon>
        <taxon>Nannocystales</taxon>
        <taxon>Nannocystaceae</taxon>
        <taxon>Enhygromyxa</taxon>
    </lineage>
</organism>
<evidence type="ECO:0000256" key="3">
    <source>
        <dbReference type="ARBA" id="ARBA00022989"/>
    </source>
</evidence>
<evidence type="ECO:0000313" key="7">
    <source>
        <dbReference type="Proteomes" id="UP000237968"/>
    </source>
</evidence>
<dbReference type="Gene3D" id="1.20.120.550">
    <property type="entry name" value="Membrane associated eicosanoid/glutathione metabolism-like domain"/>
    <property type="match status" value="1"/>
</dbReference>
<evidence type="ECO:0000256" key="5">
    <source>
        <dbReference type="SAM" id="Phobius"/>
    </source>
</evidence>
<dbReference type="GO" id="GO:0016020">
    <property type="term" value="C:membrane"/>
    <property type="evidence" value="ECO:0007669"/>
    <property type="project" value="UniProtKB-SubCell"/>
</dbReference>
<keyword evidence="4 5" id="KW-0472">Membrane</keyword>
<feature type="transmembrane region" description="Helical" evidence="5">
    <location>
        <begin position="85"/>
        <end position="104"/>
    </location>
</feature>
<evidence type="ECO:0000256" key="1">
    <source>
        <dbReference type="ARBA" id="ARBA00004370"/>
    </source>
</evidence>
<evidence type="ECO:0000256" key="4">
    <source>
        <dbReference type="ARBA" id="ARBA00023136"/>
    </source>
</evidence>
<dbReference type="OrthoDB" id="513661at2"/>
<sequence>MTTPFVCVIVAFALIWLARVPVFVAIGRSDQAFDNKQPHAQLARLEGFGARAVAAHRSLGESFAPFAAAVVIAHLAGAEPRRSAVLAIAFVVCEVIYAVAYLANADYLRSFVWLIGLFAVLGLFGLAAAAG</sequence>
<dbReference type="InterPro" id="IPR023352">
    <property type="entry name" value="MAPEG-like_dom_sf"/>
</dbReference>
<dbReference type="PANTHER" id="PTHR35371:SF1">
    <property type="entry name" value="BLR7753 PROTEIN"/>
    <property type="match status" value="1"/>
</dbReference>
<keyword evidence="3 5" id="KW-1133">Transmembrane helix</keyword>
<gene>
    <name evidence="6" type="ORF">ENSA5_39290</name>
</gene>
<dbReference type="RefSeq" id="WP_106393236.1">
    <property type="nucleotide sequence ID" value="NZ_PVNK01000170.1"/>
</dbReference>
<dbReference type="InterPro" id="IPR001129">
    <property type="entry name" value="Membr-assoc_MAPEG"/>
</dbReference>
<comment type="caution">
    <text evidence="6">The sequence shown here is derived from an EMBL/GenBank/DDBJ whole genome shotgun (WGS) entry which is preliminary data.</text>
</comment>
<dbReference type="Pfam" id="PF01124">
    <property type="entry name" value="MAPEG"/>
    <property type="match status" value="1"/>
</dbReference>